<reference evidence="1" key="1">
    <citation type="submission" date="2018-01" db="EMBL/GenBank/DDBJ databases">
        <title>An insight into the sialome of Amazonian anophelines.</title>
        <authorList>
            <person name="Ribeiro J.M."/>
            <person name="Scarpassa V."/>
            <person name="Calvo E."/>
        </authorList>
    </citation>
    <scope>NUCLEOTIDE SEQUENCE</scope>
</reference>
<dbReference type="EMBL" id="GGFL01007112">
    <property type="protein sequence ID" value="MBW71290.1"/>
    <property type="molecule type" value="Transcribed_RNA"/>
</dbReference>
<organism evidence="1">
    <name type="scientific">Anopheles darlingi</name>
    <name type="common">Mosquito</name>
    <dbReference type="NCBI Taxonomy" id="43151"/>
    <lineage>
        <taxon>Eukaryota</taxon>
        <taxon>Metazoa</taxon>
        <taxon>Ecdysozoa</taxon>
        <taxon>Arthropoda</taxon>
        <taxon>Hexapoda</taxon>
        <taxon>Insecta</taxon>
        <taxon>Pterygota</taxon>
        <taxon>Neoptera</taxon>
        <taxon>Endopterygota</taxon>
        <taxon>Diptera</taxon>
        <taxon>Nematocera</taxon>
        <taxon>Culicoidea</taxon>
        <taxon>Culicidae</taxon>
        <taxon>Anophelinae</taxon>
        <taxon>Anopheles</taxon>
    </lineage>
</organism>
<accession>A0A2M4D133</accession>
<sequence>MQRYLGQGTTFRARLLLLVVQMMVRQMVLQVLGRVLRRRYRVSGGINIGQQLQVRQQALLVLAHLCKLCQHVLKELLAGCTGS</sequence>
<proteinExistence type="predicted"/>
<protein>
    <submittedName>
        <fullName evidence="1">Putative secreted protein</fullName>
    </submittedName>
</protein>
<evidence type="ECO:0000313" key="1">
    <source>
        <dbReference type="EMBL" id="MBW71290.1"/>
    </source>
</evidence>
<dbReference type="AlphaFoldDB" id="A0A2M4D133"/>
<name>A0A2M4D133_ANODA</name>